<dbReference type="EMBL" id="CAEZZP010000161">
    <property type="protein sequence ID" value="CAB4786565.1"/>
    <property type="molecule type" value="Genomic_DNA"/>
</dbReference>
<accession>A0A6J7DR65</accession>
<evidence type="ECO:0000313" key="1">
    <source>
        <dbReference type="EMBL" id="CAB4786565.1"/>
    </source>
</evidence>
<gene>
    <name evidence="1" type="ORF">UFOPK2880_01753</name>
    <name evidence="2" type="ORF">UFOPK3004_00374</name>
    <name evidence="3" type="ORF">UFOPK3304_01009</name>
</gene>
<organism evidence="3">
    <name type="scientific">freshwater metagenome</name>
    <dbReference type="NCBI Taxonomy" id="449393"/>
    <lineage>
        <taxon>unclassified sequences</taxon>
        <taxon>metagenomes</taxon>
        <taxon>ecological metagenomes</taxon>
    </lineage>
</organism>
<dbReference type="AlphaFoldDB" id="A0A6J7DR65"/>
<reference evidence="3" key="1">
    <citation type="submission" date="2020-05" db="EMBL/GenBank/DDBJ databases">
        <authorList>
            <person name="Chiriac C."/>
            <person name="Salcher M."/>
            <person name="Ghai R."/>
            <person name="Kavagutti S V."/>
        </authorList>
    </citation>
    <scope>NUCLEOTIDE SEQUENCE</scope>
</reference>
<sequence length="203" mass="20308">MNKETFSRRVFPALTLVGASGILLAALDRPSTGIDLGAAPPIGTTAGVLPGDTTTIVGSAPTVATPAPETVAPLTAAPATDVPATATPATAAPVTAAPVVETTVPPAPAACSSTIVGPVINMRFGPVQVQASVDGTGLVCSSQGIQWPTADRRSVSINNQAIPLLDQWAVHTGNAKFNSISGATYTSKAYKQSLQAIIDGVIG</sequence>
<evidence type="ECO:0000313" key="3">
    <source>
        <dbReference type="EMBL" id="CAB4871184.1"/>
    </source>
</evidence>
<name>A0A6J7DR65_9ZZZZ</name>
<dbReference type="EMBL" id="CAFAAL010000019">
    <property type="protein sequence ID" value="CAB4796200.1"/>
    <property type="molecule type" value="Genomic_DNA"/>
</dbReference>
<protein>
    <submittedName>
        <fullName evidence="3">Unannotated protein</fullName>
    </submittedName>
</protein>
<proteinExistence type="predicted"/>
<dbReference type="EMBL" id="CAFBLJ010000047">
    <property type="protein sequence ID" value="CAB4871184.1"/>
    <property type="molecule type" value="Genomic_DNA"/>
</dbReference>
<evidence type="ECO:0000313" key="2">
    <source>
        <dbReference type="EMBL" id="CAB4796200.1"/>
    </source>
</evidence>